<reference evidence="2 3" key="1">
    <citation type="submission" date="2018-04" db="EMBL/GenBank/DDBJ databases">
        <title>Genomic Encyclopedia of Type Strains, Phase III (KMG-III): the genomes of soil and plant-associated and newly described type strains.</title>
        <authorList>
            <person name="Whitman W."/>
        </authorList>
    </citation>
    <scope>NUCLEOTIDE SEQUENCE [LARGE SCALE GENOMIC DNA]</scope>
    <source>
        <strain evidence="2 3">NW12</strain>
    </source>
</reference>
<feature type="transmembrane region" description="Helical" evidence="1">
    <location>
        <begin position="80"/>
        <end position="97"/>
    </location>
</feature>
<dbReference type="EMBL" id="PZZN01000002">
    <property type="protein sequence ID" value="PTM45577.1"/>
    <property type="molecule type" value="Genomic_DNA"/>
</dbReference>
<gene>
    <name evidence="2" type="ORF">C8J24_1803</name>
</gene>
<sequence>MHNSPALRRYNATVLGLSLAYMGTLFGVVALFRSHPPTGPLAYLLAVLPALPLLGVFLAWGRYLRDEPDEYIRTINVRQTLIATVFMLCATTIWGFLESFGLVPHVPAYSAGVLWFAGLMLGGCLNIAAVRAGTA</sequence>
<evidence type="ECO:0000256" key="1">
    <source>
        <dbReference type="SAM" id="Phobius"/>
    </source>
</evidence>
<organism evidence="2 3">
    <name type="scientific">Sphingomonas aerolata</name>
    <dbReference type="NCBI Taxonomy" id="185951"/>
    <lineage>
        <taxon>Bacteria</taxon>
        <taxon>Pseudomonadati</taxon>
        <taxon>Pseudomonadota</taxon>
        <taxon>Alphaproteobacteria</taxon>
        <taxon>Sphingomonadales</taxon>
        <taxon>Sphingomonadaceae</taxon>
        <taxon>Sphingomonas</taxon>
    </lineage>
</organism>
<feature type="transmembrane region" description="Helical" evidence="1">
    <location>
        <begin position="12"/>
        <end position="35"/>
    </location>
</feature>
<feature type="transmembrane region" description="Helical" evidence="1">
    <location>
        <begin position="41"/>
        <end position="60"/>
    </location>
</feature>
<evidence type="ECO:0000313" key="2">
    <source>
        <dbReference type="EMBL" id="PTM45577.1"/>
    </source>
</evidence>
<name>A0A2T4YPZ0_9SPHN</name>
<feature type="transmembrane region" description="Helical" evidence="1">
    <location>
        <begin position="109"/>
        <end position="130"/>
    </location>
</feature>
<evidence type="ECO:0000313" key="3">
    <source>
        <dbReference type="Proteomes" id="UP000240996"/>
    </source>
</evidence>
<keyword evidence="1" id="KW-0472">Membrane</keyword>
<dbReference type="RefSeq" id="WP_107931831.1">
    <property type="nucleotide sequence ID" value="NZ_PZZN01000002.1"/>
</dbReference>
<proteinExistence type="predicted"/>
<protein>
    <submittedName>
        <fullName evidence="2">Uncharacterized protein</fullName>
    </submittedName>
</protein>
<accession>A0A2T4YPZ0</accession>
<keyword evidence="3" id="KW-1185">Reference proteome</keyword>
<dbReference type="Proteomes" id="UP000240996">
    <property type="component" value="Unassembled WGS sequence"/>
</dbReference>
<comment type="caution">
    <text evidence="2">The sequence shown here is derived from an EMBL/GenBank/DDBJ whole genome shotgun (WGS) entry which is preliminary data.</text>
</comment>
<keyword evidence="1" id="KW-0812">Transmembrane</keyword>
<dbReference type="AlphaFoldDB" id="A0A2T4YPZ0"/>
<keyword evidence="1" id="KW-1133">Transmembrane helix</keyword>